<keyword evidence="2" id="KW-1185">Reference proteome</keyword>
<dbReference type="InParanoid" id="A0A2G5DK58"/>
<dbReference type="Proteomes" id="UP000230069">
    <property type="component" value="Unassembled WGS sequence"/>
</dbReference>
<dbReference type="STRING" id="218851.A0A2G5DK58"/>
<dbReference type="OrthoDB" id="10249988at2759"/>
<dbReference type="AlphaFoldDB" id="A0A2G5DK58"/>
<name>A0A2G5DK58_AQUCA</name>
<sequence>MVNFSSYQGSCPFIKNILLLDSQPKVKTCSCQVLLISYDWPTLNAKLAFQKSIFTGVKLKRQMLQQKVTHLSPNH</sequence>
<dbReference type="EMBL" id="KZ305035">
    <property type="protein sequence ID" value="PIA43905.1"/>
    <property type="molecule type" value="Genomic_DNA"/>
</dbReference>
<evidence type="ECO:0000313" key="1">
    <source>
        <dbReference type="EMBL" id="PIA43905.1"/>
    </source>
</evidence>
<gene>
    <name evidence="1" type="ORF">AQUCO_01800150v1</name>
</gene>
<protein>
    <submittedName>
        <fullName evidence="1">Uncharacterized protein</fullName>
    </submittedName>
</protein>
<reference evidence="1 2" key="1">
    <citation type="submission" date="2017-09" db="EMBL/GenBank/DDBJ databases">
        <title>WGS assembly of Aquilegia coerulea Goldsmith.</title>
        <authorList>
            <person name="Hodges S."/>
            <person name="Kramer E."/>
            <person name="Nordborg M."/>
            <person name="Tomkins J."/>
            <person name="Borevitz J."/>
            <person name="Derieg N."/>
            <person name="Yan J."/>
            <person name="Mihaltcheva S."/>
            <person name="Hayes R.D."/>
            <person name="Rokhsar D."/>
        </authorList>
    </citation>
    <scope>NUCLEOTIDE SEQUENCE [LARGE SCALE GENOMIC DNA]</scope>
    <source>
        <strain evidence="2">cv. Goldsmith</strain>
    </source>
</reference>
<accession>A0A2G5DK58</accession>
<organism evidence="1 2">
    <name type="scientific">Aquilegia coerulea</name>
    <name type="common">Rocky mountain columbine</name>
    <dbReference type="NCBI Taxonomy" id="218851"/>
    <lineage>
        <taxon>Eukaryota</taxon>
        <taxon>Viridiplantae</taxon>
        <taxon>Streptophyta</taxon>
        <taxon>Embryophyta</taxon>
        <taxon>Tracheophyta</taxon>
        <taxon>Spermatophyta</taxon>
        <taxon>Magnoliopsida</taxon>
        <taxon>Ranunculales</taxon>
        <taxon>Ranunculaceae</taxon>
        <taxon>Thalictroideae</taxon>
        <taxon>Aquilegia</taxon>
    </lineage>
</organism>
<evidence type="ECO:0000313" key="2">
    <source>
        <dbReference type="Proteomes" id="UP000230069"/>
    </source>
</evidence>
<proteinExistence type="predicted"/>